<dbReference type="Gene3D" id="3.40.630.30">
    <property type="match status" value="1"/>
</dbReference>
<evidence type="ECO:0000313" key="2">
    <source>
        <dbReference type="EMBL" id="GAA4390750.1"/>
    </source>
</evidence>
<evidence type="ECO:0000313" key="3">
    <source>
        <dbReference type="Proteomes" id="UP001500454"/>
    </source>
</evidence>
<reference evidence="3" key="1">
    <citation type="journal article" date="2019" name="Int. J. Syst. Evol. Microbiol.">
        <title>The Global Catalogue of Microorganisms (GCM) 10K type strain sequencing project: providing services to taxonomists for standard genome sequencing and annotation.</title>
        <authorList>
            <consortium name="The Broad Institute Genomics Platform"/>
            <consortium name="The Broad Institute Genome Sequencing Center for Infectious Disease"/>
            <person name="Wu L."/>
            <person name="Ma J."/>
        </authorList>
    </citation>
    <scope>NUCLEOTIDE SEQUENCE [LARGE SCALE GENOMIC DNA]</scope>
    <source>
        <strain evidence="3">JCM 17924</strain>
    </source>
</reference>
<proteinExistence type="predicted"/>
<dbReference type="RefSeq" id="WP_345227000.1">
    <property type="nucleotide sequence ID" value="NZ_BAABHA010000015.1"/>
</dbReference>
<feature type="domain" description="N-acetyltransferase" evidence="1">
    <location>
        <begin position="17"/>
        <end position="174"/>
    </location>
</feature>
<protein>
    <submittedName>
        <fullName evidence="2">GNAT family protein</fullName>
    </submittedName>
</protein>
<organism evidence="2 3">
    <name type="scientific">Hymenobacter koreensis</name>
    <dbReference type="NCBI Taxonomy" id="1084523"/>
    <lineage>
        <taxon>Bacteria</taxon>
        <taxon>Pseudomonadati</taxon>
        <taxon>Bacteroidota</taxon>
        <taxon>Cytophagia</taxon>
        <taxon>Cytophagales</taxon>
        <taxon>Hymenobacteraceae</taxon>
        <taxon>Hymenobacter</taxon>
    </lineage>
</organism>
<keyword evidence="3" id="KW-1185">Reference proteome</keyword>
<dbReference type="SUPFAM" id="SSF55729">
    <property type="entry name" value="Acyl-CoA N-acyltransferases (Nat)"/>
    <property type="match status" value="1"/>
</dbReference>
<name>A0ABP8JHS3_9BACT</name>
<dbReference type="Proteomes" id="UP001500454">
    <property type="component" value="Unassembled WGS sequence"/>
</dbReference>
<sequence length="185" mass="21121">MLHIQLTPFPSLHTPRLTLRQLQPSDAEAILFSRSNEDMMRYIPREKDHSLDQAHRHLALLSDLQARNEGITWGLSQPPSVELLGTICLWNLQPAHHRAEIGYGLHPDHWGQGLMSEAVAAVLRFGFEDLQLHTIEAKLDPANTASIKLLERHGFVREGYFREDYRFQDRFLDTAVYTCHASSGS</sequence>
<dbReference type="PROSITE" id="PS51186">
    <property type="entry name" value="GNAT"/>
    <property type="match status" value="1"/>
</dbReference>
<gene>
    <name evidence="2" type="ORF">GCM10023186_39300</name>
</gene>
<evidence type="ECO:0000259" key="1">
    <source>
        <dbReference type="PROSITE" id="PS51186"/>
    </source>
</evidence>
<dbReference type="InterPro" id="IPR000182">
    <property type="entry name" value="GNAT_dom"/>
</dbReference>
<dbReference type="InterPro" id="IPR016181">
    <property type="entry name" value="Acyl_CoA_acyltransferase"/>
</dbReference>
<dbReference type="EMBL" id="BAABHA010000015">
    <property type="protein sequence ID" value="GAA4390750.1"/>
    <property type="molecule type" value="Genomic_DNA"/>
</dbReference>
<dbReference type="PANTHER" id="PTHR43792">
    <property type="entry name" value="GNAT FAMILY, PUTATIVE (AFU_ORTHOLOGUE AFUA_3G00765)-RELATED-RELATED"/>
    <property type="match status" value="1"/>
</dbReference>
<dbReference type="CDD" id="cd04301">
    <property type="entry name" value="NAT_SF"/>
    <property type="match status" value="1"/>
</dbReference>
<accession>A0ABP8JHS3</accession>
<dbReference type="Pfam" id="PF13302">
    <property type="entry name" value="Acetyltransf_3"/>
    <property type="match status" value="1"/>
</dbReference>
<dbReference type="InterPro" id="IPR051531">
    <property type="entry name" value="N-acetyltransferase"/>
</dbReference>
<comment type="caution">
    <text evidence="2">The sequence shown here is derived from an EMBL/GenBank/DDBJ whole genome shotgun (WGS) entry which is preliminary data.</text>
</comment>